<evidence type="ECO:0000313" key="2">
    <source>
        <dbReference type="Proteomes" id="UP000054776"/>
    </source>
</evidence>
<dbReference type="AlphaFoldDB" id="A0A0V0Z2W3"/>
<dbReference type="Proteomes" id="UP000054776">
    <property type="component" value="Unassembled WGS sequence"/>
</dbReference>
<dbReference type="EMBL" id="JYDH01002952">
    <property type="protein sequence ID" value="KRY06873.1"/>
    <property type="molecule type" value="Genomic_DNA"/>
</dbReference>
<reference evidence="1 2" key="1">
    <citation type="submission" date="2015-01" db="EMBL/GenBank/DDBJ databases">
        <title>Evolution of Trichinella species and genotypes.</title>
        <authorList>
            <person name="Korhonen P.K."/>
            <person name="Edoardo P."/>
            <person name="Giuseppe L.R."/>
            <person name="Gasser R.B."/>
        </authorList>
    </citation>
    <scope>NUCLEOTIDE SEQUENCE [LARGE SCALE GENOMIC DNA]</scope>
    <source>
        <strain evidence="1">ISS3</strain>
    </source>
</reference>
<keyword evidence="2" id="KW-1185">Reference proteome</keyword>
<accession>A0A0V0Z2W3</accession>
<organism evidence="1 2">
    <name type="scientific">Trichinella spiralis</name>
    <name type="common">Trichina worm</name>
    <dbReference type="NCBI Taxonomy" id="6334"/>
    <lineage>
        <taxon>Eukaryota</taxon>
        <taxon>Metazoa</taxon>
        <taxon>Ecdysozoa</taxon>
        <taxon>Nematoda</taxon>
        <taxon>Enoplea</taxon>
        <taxon>Dorylaimia</taxon>
        <taxon>Trichinellida</taxon>
        <taxon>Trichinellidae</taxon>
        <taxon>Trichinella</taxon>
    </lineage>
</organism>
<comment type="caution">
    <text evidence="1">The sequence shown here is derived from an EMBL/GenBank/DDBJ whole genome shotgun (WGS) entry which is preliminary data.</text>
</comment>
<name>A0A0V0Z2W3_TRISP</name>
<gene>
    <name evidence="1" type="ORF">T01_12250</name>
</gene>
<dbReference type="InParanoid" id="A0A0V0Z2W3"/>
<proteinExistence type="predicted"/>
<sequence>MQAAHKLKSKQIEIALKFAFKLDNAHASVSQQSQFNWCTANTKLIFKWPNWRKRQTLRT</sequence>
<protein>
    <submittedName>
        <fullName evidence="1">Uncharacterized protein</fullName>
    </submittedName>
</protein>
<evidence type="ECO:0000313" key="1">
    <source>
        <dbReference type="EMBL" id="KRY06873.1"/>
    </source>
</evidence>